<evidence type="ECO:0000256" key="6">
    <source>
        <dbReference type="ARBA" id="ARBA00022692"/>
    </source>
</evidence>
<keyword evidence="18" id="KW-0460">Magnesium</keyword>
<dbReference type="Pfam" id="PF01219">
    <property type="entry name" value="DAGK_prokar"/>
    <property type="match status" value="1"/>
</dbReference>
<feature type="binding site" evidence="16">
    <location>
        <position position="65"/>
    </location>
    <ligand>
        <name>substrate</name>
    </ligand>
</feature>
<keyword evidence="8" id="KW-0418">Kinase</keyword>
<keyword evidence="12 19" id="KW-0472">Membrane</keyword>
<evidence type="ECO:0000256" key="10">
    <source>
        <dbReference type="ARBA" id="ARBA00022989"/>
    </source>
</evidence>
<evidence type="ECO:0000256" key="17">
    <source>
        <dbReference type="PIRSR" id="PIRSR600829-3"/>
    </source>
</evidence>
<evidence type="ECO:0000256" key="7">
    <source>
        <dbReference type="ARBA" id="ARBA00022741"/>
    </source>
</evidence>
<dbReference type="CDD" id="cd14265">
    <property type="entry name" value="UDPK_IM_like"/>
    <property type="match status" value="1"/>
</dbReference>
<name>A0A0P7BDW7_9BACT</name>
<keyword evidence="10 19" id="KW-1133">Transmembrane helix</keyword>
<feature type="binding site" evidence="17">
    <location>
        <position position="24"/>
    </location>
    <ligand>
        <name>ATP</name>
        <dbReference type="ChEBI" id="CHEBI:30616"/>
    </ligand>
</feature>
<accession>A0A0P7BDW7</accession>
<evidence type="ECO:0000256" key="1">
    <source>
        <dbReference type="ARBA" id="ARBA00004651"/>
    </source>
</evidence>
<evidence type="ECO:0000256" key="8">
    <source>
        <dbReference type="ARBA" id="ARBA00022777"/>
    </source>
</evidence>
<dbReference type="GO" id="GO:0008654">
    <property type="term" value="P:phospholipid biosynthetic process"/>
    <property type="evidence" value="ECO:0007669"/>
    <property type="project" value="UniProtKB-KW"/>
</dbReference>
<dbReference type="AlphaFoldDB" id="A0A0P7BDW7"/>
<evidence type="ECO:0000256" key="18">
    <source>
        <dbReference type="PIRSR" id="PIRSR600829-4"/>
    </source>
</evidence>
<keyword evidence="5" id="KW-0808">Transferase</keyword>
<keyword evidence="3" id="KW-1003">Cell membrane</keyword>
<dbReference type="GO" id="GO:0005524">
    <property type="term" value="F:ATP binding"/>
    <property type="evidence" value="ECO:0007669"/>
    <property type="project" value="UniProtKB-KW"/>
</dbReference>
<evidence type="ECO:0000256" key="5">
    <source>
        <dbReference type="ARBA" id="ARBA00022679"/>
    </source>
</evidence>
<feature type="transmembrane region" description="Helical" evidence="19">
    <location>
        <begin position="49"/>
        <end position="71"/>
    </location>
</feature>
<dbReference type="InterPro" id="IPR036945">
    <property type="entry name" value="DAGK_sf"/>
</dbReference>
<feature type="transmembrane region" description="Helical" evidence="19">
    <location>
        <begin position="92"/>
        <end position="112"/>
    </location>
</feature>
<evidence type="ECO:0000256" key="15">
    <source>
        <dbReference type="PIRSR" id="PIRSR600829-1"/>
    </source>
</evidence>
<keyword evidence="18" id="KW-0479">Metal-binding</keyword>
<feature type="binding site" evidence="17">
    <location>
        <begin position="90"/>
        <end position="91"/>
    </location>
    <ligand>
        <name>ATP</name>
        <dbReference type="ChEBI" id="CHEBI:30616"/>
    </ligand>
</feature>
<keyword evidence="11" id="KW-0443">Lipid metabolism</keyword>
<reference evidence="20 21" key="1">
    <citation type="submission" date="2015-07" db="EMBL/GenBank/DDBJ databases">
        <title>The draft genome sequence of Leadbetterella sp. JN14-9.</title>
        <authorList>
            <person name="Liu Y."/>
            <person name="Du J."/>
            <person name="Shao Z."/>
        </authorList>
    </citation>
    <scope>NUCLEOTIDE SEQUENCE [LARGE SCALE GENOMIC DNA]</scope>
    <source>
        <strain evidence="20 21">JN14-9</strain>
    </source>
</reference>
<feature type="active site" description="Proton acceptor" evidence="15">
    <location>
        <position position="65"/>
    </location>
</feature>
<keyword evidence="7 17" id="KW-0547">Nucleotide-binding</keyword>
<dbReference type="EMBL" id="LGTQ01000006">
    <property type="protein sequence ID" value="KPM48942.1"/>
    <property type="molecule type" value="Genomic_DNA"/>
</dbReference>
<evidence type="ECO:0000313" key="21">
    <source>
        <dbReference type="Proteomes" id="UP000050454"/>
    </source>
</evidence>
<dbReference type="Gene3D" id="1.10.287.3610">
    <property type="match status" value="1"/>
</dbReference>
<organism evidence="20 21">
    <name type="scientific">Jiulongibacter sediminis</name>
    <dbReference type="NCBI Taxonomy" id="1605367"/>
    <lineage>
        <taxon>Bacteria</taxon>
        <taxon>Pseudomonadati</taxon>
        <taxon>Bacteroidota</taxon>
        <taxon>Cytophagia</taxon>
        <taxon>Cytophagales</taxon>
        <taxon>Leadbetterellaceae</taxon>
        <taxon>Jiulongibacter</taxon>
    </lineage>
</organism>
<comment type="similarity">
    <text evidence="2">Belongs to the bacterial diacylglycerol kinase family.</text>
</comment>
<evidence type="ECO:0000256" key="2">
    <source>
        <dbReference type="ARBA" id="ARBA00005967"/>
    </source>
</evidence>
<dbReference type="PANTHER" id="PTHR34299">
    <property type="entry name" value="DIACYLGLYCEROL KINASE"/>
    <property type="match status" value="1"/>
</dbReference>
<evidence type="ECO:0000256" key="16">
    <source>
        <dbReference type="PIRSR" id="PIRSR600829-2"/>
    </source>
</evidence>
<keyword evidence="14" id="KW-1208">Phospholipid metabolism</keyword>
<comment type="caution">
    <text evidence="20">The sequence shown here is derived from an EMBL/GenBank/DDBJ whole genome shotgun (WGS) entry which is preliminary data.</text>
</comment>
<evidence type="ECO:0000256" key="19">
    <source>
        <dbReference type="SAM" id="Phobius"/>
    </source>
</evidence>
<feature type="binding site" evidence="18">
    <location>
        <position position="72"/>
    </location>
    <ligand>
        <name>a divalent metal cation</name>
        <dbReference type="ChEBI" id="CHEBI:60240"/>
    </ligand>
</feature>
<feature type="binding site" evidence="18">
    <location>
        <position position="24"/>
    </location>
    <ligand>
        <name>a divalent metal cation</name>
        <dbReference type="ChEBI" id="CHEBI:60240"/>
    </ligand>
</feature>
<sequence>MNLPKMLKSFRYAGVGFTKLLRSENNFQFHALAAVLVLVLSSLCNLARWEWLVVCISIAAVFTAEAFNTAIEKLCDLVSKERLQEIEDIKDIAATGVLLTAVGALIVAFFVFGKRLLESELFTL</sequence>
<dbReference type="InterPro" id="IPR033717">
    <property type="entry name" value="UDPK"/>
</dbReference>
<feature type="transmembrane region" description="Helical" evidence="19">
    <location>
        <begin position="27"/>
        <end position="43"/>
    </location>
</feature>
<protein>
    <recommendedName>
        <fullName evidence="22">Diacylglycerol kinase</fullName>
    </recommendedName>
</protein>
<dbReference type="GO" id="GO:0005886">
    <property type="term" value="C:plasma membrane"/>
    <property type="evidence" value="ECO:0007669"/>
    <property type="project" value="UniProtKB-SubCell"/>
</dbReference>
<evidence type="ECO:0008006" key="22">
    <source>
        <dbReference type="Google" id="ProtNLM"/>
    </source>
</evidence>
<keyword evidence="13" id="KW-0594">Phospholipid biosynthesis</keyword>
<keyword evidence="6 19" id="KW-0812">Transmembrane</keyword>
<keyword evidence="9 17" id="KW-0067">ATP-binding</keyword>
<comment type="cofactor">
    <cofactor evidence="18">
        <name>Mg(2+)</name>
        <dbReference type="ChEBI" id="CHEBI:18420"/>
    </cofactor>
    <text evidence="18">Mn(2+), Zn(2+), Cd(2+) and Co(2+) support activity to lesser extents.</text>
</comment>
<gene>
    <name evidence="20" type="ORF">AFM12_10345</name>
</gene>
<evidence type="ECO:0000256" key="12">
    <source>
        <dbReference type="ARBA" id="ARBA00023136"/>
    </source>
</evidence>
<evidence type="ECO:0000256" key="3">
    <source>
        <dbReference type="ARBA" id="ARBA00022475"/>
    </source>
</evidence>
<evidence type="ECO:0000256" key="11">
    <source>
        <dbReference type="ARBA" id="ARBA00023098"/>
    </source>
</evidence>
<dbReference type="RefSeq" id="WP_055147619.1">
    <property type="nucleotide sequence ID" value="NZ_JXSZ01000006.1"/>
</dbReference>
<feature type="binding site" evidence="17">
    <location>
        <position position="12"/>
    </location>
    <ligand>
        <name>ATP</name>
        <dbReference type="ChEBI" id="CHEBI:30616"/>
    </ligand>
</feature>
<feature type="binding site" evidence="17">
    <location>
        <position position="72"/>
    </location>
    <ligand>
        <name>ATP</name>
        <dbReference type="ChEBI" id="CHEBI:30616"/>
    </ligand>
</feature>
<dbReference type="GO" id="GO:0016301">
    <property type="term" value="F:kinase activity"/>
    <property type="evidence" value="ECO:0007669"/>
    <property type="project" value="UniProtKB-KW"/>
</dbReference>
<dbReference type="OrthoDB" id="1493837at2"/>
<keyword evidence="4" id="KW-0444">Lipid biosynthesis</keyword>
<evidence type="ECO:0000256" key="4">
    <source>
        <dbReference type="ARBA" id="ARBA00022516"/>
    </source>
</evidence>
<keyword evidence="21" id="KW-1185">Reference proteome</keyword>
<comment type="subcellular location">
    <subcellularLocation>
        <location evidence="1">Cell membrane</location>
        <topology evidence="1">Multi-pass membrane protein</topology>
    </subcellularLocation>
</comment>
<evidence type="ECO:0000256" key="13">
    <source>
        <dbReference type="ARBA" id="ARBA00023209"/>
    </source>
</evidence>
<dbReference type="STRING" id="1605367.AFM12_10345"/>
<dbReference type="InterPro" id="IPR000829">
    <property type="entry name" value="DAGK"/>
</dbReference>
<dbReference type="GO" id="GO:0046872">
    <property type="term" value="F:metal ion binding"/>
    <property type="evidence" value="ECO:0007669"/>
    <property type="project" value="UniProtKB-KW"/>
</dbReference>
<evidence type="ECO:0000256" key="9">
    <source>
        <dbReference type="ARBA" id="ARBA00022840"/>
    </source>
</evidence>
<proteinExistence type="inferred from homology"/>
<evidence type="ECO:0000256" key="14">
    <source>
        <dbReference type="ARBA" id="ARBA00023264"/>
    </source>
</evidence>
<evidence type="ECO:0000313" key="20">
    <source>
        <dbReference type="EMBL" id="KPM48942.1"/>
    </source>
</evidence>
<dbReference type="Proteomes" id="UP000050454">
    <property type="component" value="Unassembled WGS sequence"/>
</dbReference>
<dbReference type="PANTHER" id="PTHR34299:SF1">
    <property type="entry name" value="DIACYLGLYCEROL KINASE"/>
    <property type="match status" value="1"/>
</dbReference>